<sequence>MSMTPSRRLVDSLTIADIAIDGRLFVVRCNHCRRTTYFLASDLATYYGPQTLINTLFNRCSQCGKREYMKVTHRLPDLDDDGALTIRRPKQIWRWTDEIYWQDGKPPSRGQFRPKR</sequence>
<proteinExistence type="predicted"/>
<name>A0A0F5QEU8_9HYPH</name>
<keyword evidence="2" id="KW-1185">Reference proteome</keyword>
<evidence type="ECO:0000313" key="1">
    <source>
        <dbReference type="EMBL" id="KKC39485.1"/>
    </source>
</evidence>
<dbReference type="PATRIC" id="fig|1293439.3.peg.482"/>
<dbReference type="EMBL" id="LANJ01000011">
    <property type="protein sequence ID" value="KKC39485.1"/>
    <property type="molecule type" value="Genomic_DNA"/>
</dbReference>
<dbReference type="AlphaFoldDB" id="A0A0F5QEU8"/>
<comment type="caution">
    <text evidence="1">The sequence shown here is derived from an EMBL/GenBank/DDBJ whole genome shotgun (WGS) entry which is preliminary data.</text>
</comment>
<dbReference type="Proteomes" id="UP000033411">
    <property type="component" value="Unassembled WGS sequence"/>
</dbReference>
<dbReference type="STRING" id="1293439.WH87_04605"/>
<dbReference type="OrthoDB" id="7947997at2"/>
<gene>
    <name evidence="1" type="ORF">WH87_04605</name>
</gene>
<reference evidence="1 2" key="1">
    <citation type="submission" date="2015-03" db="EMBL/GenBank/DDBJ databases">
        <authorList>
            <person name="Lepp D."/>
            <person name="Hassan Y.I."/>
            <person name="Li X.-Z."/>
            <person name="Zhou T."/>
        </authorList>
    </citation>
    <scope>NUCLEOTIDE SEQUENCE [LARGE SCALE GENOMIC DNA]</scope>
    <source>
        <strain evidence="1 2">E84</strain>
    </source>
</reference>
<protein>
    <submittedName>
        <fullName evidence="1">Uncharacterized protein</fullName>
    </submittedName>
</protein>
<organism evidence="1 2">
    <name type="scientific">Devosia epidermidihirudinis</name>
    <dbReference type="NCBI Taxonomy" id="1293439"/>
    <lineage>
        <taxon>Bacteria</taxon>
        <taxon>Pseudomonadati</taxon>
        <taxon>Pseudomonadota</taxon>
        <taxon>Alphaproteobacteria</taxon>
        <taxon>Hyphomicrobiales</taxon>
        <taxon>Devosiaceae</taxon>
        <taxon>Devosia</taxon>
    </lineage>
</organism>
<dbReference type="RefSeq" id="WP_046138290.1">
    <property type="nucleotide sequence ID" value="NZ_LANJ01000011.1"/>
</dbReference>
<accession>A0A0F5QEU8</accession>
<evidence type="ECO:0000313" key="2">
    <source>
        <dbReference type="Proteomes" id="UP000033411"/>
    </source>
</evidence>